<organism evidence="1 2">
    <name type="scientific">Odoribacter splanchnicus</name>
    <dbReference type="NCBI Taxonomy" id="28118"/>
    <lineage>
        <taxon>Bacteria</taxon>
        <taxon>Pseudomonadati</taxon>
        <taxon>Bacteroidota</taxon>
        <taxon>Bacteroidia</taxon>
        <taxon>Bacteroidales</taxon>
        <taxon>Odoribacteraceae</taxon>
        <taxon>Odoribacter</taxon>
    </lineage>
</organism>
<accession>A0AAW5CJJ8</accession>
<evidence type="ECO:0000313" key="1">
    <source>
        <dbReference type="EMBL" id="MCG4961472.1"/>
    </source>
</evidence>
<proteinExistence type="predicted"/>
<sequence>MTMEYAMGSISNQLFVSRYQLYLPDRKLFEDELWRIMKKQELEKEEREDERYE</sequence>
<dbReference type="EMBL" id="JAKNDN010000037">
    <property type="protein sequence ID" value="MCG4961472.1"/>
    <property type="molecule type" value="Genomic_DNA"/>
</dbReference>
<reference evidence="1" key="1">
    <citation type="submission" date="2022-01" db="EMBL/GenBank/DDBJ databases">
        <title>Collection of gut derived symbiotic bacterial strains cultured from healthy donors.</title>
        <authorList>
            <person name="Lin H."/>
            <person name="Kohout C."/>
            <person name="Waligurski E."/>
            <person name="Pamer E.G."/>
        </authorList>
    </citation>
    <scope>NUCLEOTIDE SEQUENCE</scope>
    <source>
        <strain evidence="1">DFI.1.149</strain>
    </source>
</reference>
<dbReference type="Proteomes" id="UP001199750">
    <property type="component" value="Unassembled WGS sequence"/>
</dbReference>
<dbReference type="RefSeq" id="WP_237983039.1">
    <property type="nucleotide sequence ID" value="NZ_JAHOOV010000024.1"/>
</dbReference>
<gene>
    <name evidence="1" type="ORF">L0P03_16695</name>
</gene>
<name>A0AAW5CJJ8_9BACT</name>
<dbReference type="AlphaFoldDB" id="A0AAW5CJJ8"/>
<protein>
    <submittedName>
        <fullName evidence="1">Uncharacterized protein</fullName>
    </submittedName>
</protein>
<comment type="caution">
    <text evidence="1">The sequence shown here is derived from an EMBL/GenBank/DDBJ whole genome shotgun (WGS) entry which is preliminary data.</text>
</comment>
<evidence type="ECO:0000313" key="2">
    <source>
        <dbReference type="Proteomes" id="UP001199750"/>
    </source>
</evidence>